<keyword evidence="1" id="KW-0812">Transmembrane</keyword>
<keyword evidence="3" id="KW-1185">Reference proteome</keyword>
<feature type="transmembrane region" description="Helical" evidence="1">
    <location>
        <begin position="277"/>
        <end position="299"/>
    </location>
</feature>
<comment type="caution">
    <text evidence="2">The sequence shown here is derived from an EMBL/GenBank/DDBJ whole genome shotgun (WGS) entry which is preliminary data.</text>
</comment>
<organism evidence="2 3">
    <name type="scientific">Lentinula edodes</name>
    <name type="common">Shiitake mushroom</name>
    <name type="synonym">Lentinus edodes</name>
    <dbReference type="NCBI Taxonomy" id="5353"/>
    <lineage>
        <taxon>Eukaryota</taxon>
        <taxon>Fungi</taxon>
        <taxon>Dikarya</taxon>
        <taxon>Basidiomycota</taxon>
        <taxon>Agaricomycotina</taxon>
        <taxon>Agaricomycetes</taxon>
        <taxon>Agaricomycetidae</taxon>
        <taxon>Agaricales</taxon>
        <taxon>Marasmiineae</taxon>
        <taxon>Omphalotaceae</taxon>
        <taxon>Lentinula</taxon>
    </lineage>
</organism>
<dbReference type="AlphaFoldDB" id="A0A1Q3ERI3"/>
<reference evidence="2 3" key="2">
    <citation type="submission" date="2017-02" db="EMBL/GenBank/DDBJ databases">
        <title>A genome survey and senescence transcriptome analysis in Lentinula edodes.</title>
        <authorList>
            <person name="Sakamoto Y."/>
            <person name="Nakade K."/>
            <person name="Sato S."/>
            <person name="Yoshida Y."/>
            <person name="Miyazaki K."/>
            <person name="Natsume S."/>
            <person name="Konno N."/>
        </authorList>
    </citation>
    <scope>NUCLEOTIDE SEQUENCE [LARGE SCALE GENOMIC DNA]</scope>
    <source>
        <strain evidence="2 3">NBRC 111202</strain>
    </source>
</reference>
<keyword evidence="1" id="KW-1133">Transmembrane helix</keyword>
<proteinExistence type="predicted"/>
<keyword evidence="1" id="KW-0472">Membrane</keyword>
<dbReference type="EMBL" id="BDGU01001328">
    <property type="protein sequence ID" value="GAW09817.1"/>
    <property type="molecule type" value="Genomic_DNA"/>
</dbReference>
<sequence>MFQIEETVRSSSDPAETFTECTTSTEALDLNSDLSSDFLSTLPSTFSLPPLIVRNTEVLTHPSQCVVLPTPESANEEAEGFLEFADRNEESYVGVALLKDVAYSWTTLISSVGNASAPLATVRLSDITNRLNDITVRLNEIAVRLNDYTVRLSNIVVRLSDIANSRHVTHITTKEILPIFDFDTIIHWVARLLTYASTTAPLLSKWTVLLQFTFSWPVTIVPALEVGLLWLCKVCESSASIFLGLLHHSRDILIFMAYLPDHALITSGSLTSLRAPFALKCSPFFVAGIIFVIWMKVFIDDRIMEVSHNYLPFEFRQMLKYDEGRRSTYNK</sequence>
<reference evidence="2 3" key="1">
    <citation type="submission" date="2016-08" db="EMBL/GenBank/DDBJ databases">
        <authorList>
            <consortium name="Lentinula edodes genome sequencing consortium"/>
            <person name="Sakamoto Y."/>
            <person name="Nakade K."/>
            <person name="Sato S."/>
            <person name="Yoshida Y."/>
            <person name="Miyazaki K."/>
            <person name="Natsume S."/>
            <person name="Konno N."/>
        </authorList>
    </citation>
    <scope>NUCLEOTIDE SEQUENCE [LARGE SCALE GENOMIC DNA]</scope>
    <source>
        <strain evidence="2 3">NBRC 111202</strain>
    </source>
</reference>
<evidence type="ECO:0000313" key="2">
    <source>
        <dbReference type="EMBL" id="GAW09817.1"/>
    </source>
</evidence>
<protein>
    <submittedName>
        <fullName evidence="2">Uncharacterized protein</fullName>
    </submittedName>
</protein>
<dbReference type="Proteomes" id="UP000188533">
    <property type="component" value="Unassembled WGS sequence"/>
</dbReference>
<accession>A0A1Q3ERI3</accession>
<evidence type="ECO:0000313" key="3">
    <source>
        <dbReference type="Proteomes" id="UP000188533"/>
    </source>
</evidence>
<evidence type="ECO:0000256" key="1">
    <source>
        <dbReference type="SAM" id="Phobius"/>
    </source>
</evidence>
<gene>
    <name evidence="2" type="ORF">LENED_012014</name>
</gene>
<name>A0A1Q3ERI3_LENED</name>